<feature type="domain" description="Lin1244/Lin1753-like N-terminal" evidence="4">
    <location>
        <begin position="11"/>
        <end position="104"/>
    </location>
</feature>
<proteinExistence type="inferred from homology"/>
<dbReference type="InterPro" id="IPR034829">
    <property type="entry name" value="DnaD-like_sf"/>
</dbReference>
<sequence>MARPIKNGLDYFPLDVDIFEDEKIEAIAGEFGIKGELAVIKLLCAVYKKGYFVVWNDLTRATLLKRLPGVSKELLDQIVNRLVTWGFFDETLFNSAKVLTSENIQANYFEATKRRKSPKPTAYLINADINTQASEDNDDINTQSKVKETKVNKSNASESSNTKHSESSAVRYWLNQVNPVEAPFITQSVQYWVNDFGGQDEIVILAINDMLQHNARNYSYLEKILKSWEELGLDTPEKVNNHLAGKHRKNAHPQNKGRIESLPDHIAHPKTEADVSAEARKKLIELGVTPND</sequence>
<dbReference type="STRING" id="319970.RV00_GL001540"/>
<dbReference type="Gene3D" id="1.10.10.630">
    <property type="entry name" value="DnaD domain-like"/>
    <property type="match status" value="1"/>
</dbReference>
<dbReference type="InterPro" id="IPR025400">
    <property type="entry name" value="Lin1244/Lin1753-like_N"/>
</dbReference>
<dbReference type="OrthoDB" id="1047417at2"/>
<keyword evidence="6" id="KW-1185">Reference proteome</keyword>
<dbReference type="AlphaFoldDB" id="A0A1L8SL46"/>
<feature type="compositionally biased region" description="Polar residues" evidence="2">
    <location>
        <begin position="134"/>
        <end position="144"/>
    </location>
</feature>
<feature type="compositionally biased region" description="Basic and acidic residues" evidence="2">
    <location>
        <begin position="257"/>
        <end position="266"/>
    </location>
</feature>
<dbReference type="PANTHER" id="PTHR39196:SF1">
    <property type="entry name" value="PRIMOSOME, DNAD SUBUNIT"/>
    <property type="match status" value="1"/>
</dbReference>
<gene>
    <name evidence="5" type="ORF">RV00_GL001540</name>
</gene>
<dbReference type="SUPFAM" id="SSF158499">
    <property type="entry name" value="DnaD domain-like"/>
    <property type="match status" value="1"/>
</dbReference>
<feature type="region of interest" description="Disordered" evidence="2">
    <location>
        <begin position="134"/>
        <end position="165"/>
    </location>
</feature>
<feature type="region of interest" description="Disordered" evidence="2">
    <location>
        <begin position="245"/>
        <end position="266"/>
    </location>
</feature>
<comment type="similarity">
    <text evidence="1">Belongs to the DnaB/DnaD family.</text>
</comment>
<protein>
    <submittedName>
        <fullName evidence="5">DnaD domain-containing protein</fullName>
    </submittedName>
</protein>
<organism evidence="5 6">
    <name type="scientific">Enterococcus devriesei</name>
    <dbReference type="NCBI Taxonomy" id="319970"/>
    <lineage>
        <taxon>Bacteria</taxon>
        <taxon>Bacillati</taxon>
        <taxon>Bacillota</taxon>
        <taxon>Bacilli</taxon>
        <taxon>Lactobacillales</taxon>
        <taxon>Enterococcaceae</taxon>
        <taxon>Enterococcus</taxon>
    </lineage>
</organism>
<evidence type="ECO:0000259" key="3">
    <source>
        <dbReference type="Pfam" id="PF07261"/>
    </source>
</evidence>
<dbReference type="InterPro" id="IPR006343">
    <property type="entry name" value="DnaB/C_C"/>
</dbReference>
<name>A0A1L8SL46_9ENTE</name>
<dbReference type="Pfam" id="PF07261">
    <property type="entry name" value="DnaB_2"/>
    <property type="match status" value="1"/>
</dbReference>
<evidence type="ECO:0000259" key="4">
    <source>
        <dbReference type="Pfam" id="PF14297"/>
    </source>
</evidence>
<feature type="domain" description="DnaB/C C-terminal" evidence="3">
    <location>
        <begin position="182"/>
        <end position="242"/>
    </location>
</feature>
<evidence type="ECO:0000256" key="1">
    <source>
        <dbReference type="ARBA" id="ARBA00093462"/>
    </source>
</evidence>
<dbReference type="EMBL" id="JXKM01000025">
    <property type="protein sequence ID" value="OJG32698.1"/>
    <property type="molecule type" value="Genomic_DNA"/>
</dbReference>
<comment type="caution">
    <text evidence="5">The sequence shown here is derived from an EMBL/GenBank/DDBJ whole genome shotgun (WGS) entry which is preliminary data.</text>
</comment>
<dbReference type="PANTHER" id="PTHR39196">
    <property type="entry name" value="PRIMOSOME, DNAD SUBUNIT"/>
    <property type="match status" value="1"/>
</dbReference>
<dbReference type="Proteomes" id="UP000183700">
    <property type="component" value="Unassembled WGS sequence"/>
</dbReference>
<evidence type="ECO:0000313" key="5">
    <source>
        <dbReference type="EMBL" id="OJG32698.1"/>
    </source>
</evidence>
<dbReference type="Pfam" id="PF14297">
    <property type="entry name" value="Lin1244_N"/>
    <property type="match status" value="1"/>
</dbReference>
<evidence type="ECO:0000313" key="6">
    <source>
        <dbReference type="Proteomes" id="UP000183700"/>
    </source>
</evidence>
<evidence type="ECO:0000256" key="2">
    <source>
        <dbReference type="SAM" id="MobiDB-lite"/>
    </source>
</evidence>
<dbReference type="RefSeq" id="WP_071863452.1">
    <property type="nucleotide sequence ID" value="NZ_JBHLVS010000032.1"/>
</dbReference>
<dbReference type="NCBIfam" id="TIGR01446">
    <property type="entry name" value="DnaD_dom"/>
    <property type="match status" value="1"/>
</dbReference>
<accession>A0A1L8SL46</accession>
<reference evidence="5 6" key="1">
    <citation type="submission" date="2014-12" db="EMBL/GenBank/DDBJ databases">
        <title>Draft genome sequences of 29 type strains of Enterococci.</title>
        <authorList>
            <person name="Zhong Z."/>
            <person name="Sun Z."/>
            <person name="Liu W."/>
            <person name="Zhang W."/>
            <person name="Zhang H."/>
        </authorList>
    </citation>
    <scope>NUCLEOTIDE SEQUENCE [LARGE SCALE GENOMIC DNA]</scope>
    <source>
        <strain evidence="5 6">DSM 22802</strain>
    </source>
</reference>